<evidence type="ECO:0000313" key="15">
    <source>
        <dbReference type="Proteomes" id="UP000494256"/>
    </source>
</evidence>
<dbReference type="GO" id="GO:0003723">
    <property type="term" value="F:RNA binding"/>
    <property type="evidence" value="ECO:0007669"/>
    <property type="project" value="UniProtKB-KW"/>
</dbReference>
<dbReference type="GO" id="GO:0005634">
    <property type="term" value="C:nucleus"/>
    <property type="evidence" value="ECO:0007669"/>
    <property type="project" value="TreeGrafter"/>
</dbReference>
<protein>
    <recommendedName>
        <fullName evidence="3">Small RNA 2'-O-methyltransferase</fullName>
        <ecNumber evidence="11">2.1.1.386</ecNumber>
    </recommendedName>
</protein>
<reference evidence="14 15" key="1">
    <citation type="submission" date="2020-04" db="EMBL/GenBank/DDBJ databases">
        <authorList>
            <person name="Wallbank WR R."/>
            <person name="Pardo Diaz C."/>
            <person name="Kozak K."/>
            <person name="Martin S."/>
            <person name="Jiggins C."/>
            <person name="Moest M."/>
            <person name="Warren A I."/>
            <person name="Byers J.R.P. K."/>
            <person name="Montejo-Kovacevich G."/>
            <person name="Yen C E."/>
        </authorList>
    </citation>
    <scope>NUCLEOTIDE SEQUENCE [LARGE SCALE GENOMIC DNA]</scope>
</reference>
<keyword evidence="9" id="KW-0694">RNA-binding</keyword>
<feature type="compositionally biased region" description="Basic residues" evidence="13">
    <location>
        <begin position="1507"/>
        <end position="1516"/>
    </location>
</feature>
<evidence type="ECO:0000313" key="14">
    <source>
        <dbReference type="EMBL" id="CAB3257225.1"/>
    </source>
</evidence>
<feature type="region of interest" description="Disordered" evidence="13">
    <location>
        <begin position="1984"/>
        <end position="2023"/>
    </location>
</feature>
<keyword evidence="6" id="KW-0949">S-adenosyl-L-methionine</keyword>
<dbReference type="EC" id="2.1.1.386" evidence="11"/>
<dbReference type="Gene3D" id="3.40.50.150">
    <property type="entry name" value="Vaccinia Virus protein VP39"/>
    <property type="match status" value="1"/>
</dbReference>
<keyword evidence="8" id="KW-0460">Magnesium</keyword>
<evidence type="ECO:0000256" key="9">
    <source>
        <dbReference type="ARBA" id="ARBA00022884"/>
    </source>
</evidence>
<evidence type="ECO:0000256" key="12">
    <source>
        <dbReference type="ARBA" id="ARBA00048418"/>
    </source>
</evidence>
<feature type="compositionally biased region" description="Basic residues" evidence="13">
    <location>
        <begin position="795"/>
        <end position="811"/>
    </location>
</feature>
<evidence type="ECO:0000256" key="13">
    <source>
        <dbReference type="SAM" id="MobiDB-lite"/>
    </source>
</evidence>
<evidence type="ECO:0000256" key="8">
    <source>
        <dbReference type="ARBA" id="ARBA00022842"/>
    </source>
</evidence>
<comment type="catalytic activity">
    <reaction evidence="12">
        <text>small RNA 3'-end nucleotide + S-adenosyl-L-methionine = small RNA 3'-end 2'-O-methylnucleotide + S-adenosyl-L-homocysteine + H(+)</text>
        <dbReference type="Rhea" id="RHEA:37887"/>
        <dbReference type="Rhea" id="RHEA-COMP:10415"/>
        <dbReference type="Rhea" id="RHEA-COMP:10416"/>
        <dbReference type="ChEBI" id="CHEBI:15378"/>
        <dbReference type="ChEBI" id="CHEBI:57856"/>
        <dbReference type="ChEBI" id="CHEBI:59789"/>
        <dbReference type="ChEBI" id="CHEBI:74896"/>
        <dbReference type="ChEBI" id="CHEBI:74898"/>
        <dbReference type="EC" id="2.1.1.386"/>
    </reaction>
</comment>
<dbReference type="EMBL" id="CADEBD010000530">
    <property type="protein sequence ID" value="CAB3257225.1"/>
    <property type="molecule type" value="Genomic_DNA"/>
</dbReference>
<comment type="similarity">
    <text evidence="2">Belongs to the methyltransferase superfamily. HEN1 family.</text>
</comment>
<keyword evidence="4" id="KW-0489">Methyltransferase</keyword>
<gene>
    <name evidence="14" type="ORF">APLA_LOCUS15851</name>
</gene>
<keyword evidence="10" id="KW-0943">RNA-mediated gene silencing</keyword>
<dbReference type="PANTHER" id="PTHR21404:SF3">
    <property type="entry name" value="SMALL RNA 2'-O-METHYLTRANSFERASE"/>
    <property type="match status" value="1"/>
</dbReference>
<dbReference type="OrthoDB" id="6021257at2759"/>
<feature type="compositionally biased region" description="Basic and acidic residues" evidence="13">
    <location>
        <begin position="1546"/>
        <end position="1560"/>
    </location>
</feature>
<dbReference type="SUPFAM" id="SSF53335">
    <property type="entry name" value="S-adenosyl-L-methionine-dependent methyltransferases"/>
    <property type="match status" value="1"/>
</dbReference>
<sequence length="2104" mass="236539">MIIALQTLIYFRESFFTVLDRVLRPYYKRISIPFIKNVEDSEDEEPDEQVFSEFDDEKGVVFFPPMYSQRYAAVSDCLMDERWRGKLEKVVDFGYHDMSFIKYLKEVPGIQRILGVDIESMPLRCSSDLFTSDEYTPRRESPLQVTLFQGNAADPDYRLIGCDAVIAIEMIEHMLPHDLDRLVHNVFGFIKPWIVVFTTPNGDFNVLFKSLEKNGYRRWDHFFEWSREQFNEWCSNIILRYPNYSVTCQGIGPGPPGTLHYGCCSQLALFVNKQYHKQQDLNFNSLALVPMPNPPPTNDLVESWDTAALESGLQTEIERIGAPYGLNCSTLQVKKFSKTSQNLMAKNKIHSVHTREVVDEIRQLTKTLKFNKCIMDGPEDGSTTWCNINWGDDAPYWNQYYKVVKEYNCPFETKSEECRILDLISEEINHLIDSQCDEAPTCVKNRLEIPLSDLMSVVEHITDDINLVRDILVWNGYEIVDDVVIHSRLVVDTVSVGSQDDEWQDNVSNISDWDNVTEVQSTTVSEGSTIVPDYQDRCLRRALDYKLRNLRTMLTADEDITTELDKIVCKLMKLALRTSTRRTTPPPAKWMQCKLLDLLTLTEKAIQRRKQHVMEDSIKALRFDFVQDDDSKQKIGNLDEMQEDNIMKNINDNYTDTIKAPDSENAEALKSPFIDSDPQNDIMSSSCNGFKDLEQNENLFPNTTRPLTELTAEILGLKPEINPMERTKAWLDVDVEVAPYHNQEMNSEKNSLLESNSVSNTLHKKEKLEGECIANKEMESPICLTPSSKTSSSKYKFKREDKKRKTSSTRVTKKVTKRICPNYNIVKNSDSKNPGSYDSYIIRPKRKTKENQCLTMRSSKPIPESLIDLCNPEIKGMQCFKEYLNVVDTSNDIVVLNQSNPLAVAPEESLLFDIIIDDNTQETIPFCKSTDNNAQDTEKADISNKDEMEEISNDIDVNLCTRHEVSTENIFSQTIFLNDINEPSTSKGIRHNVSMDVQCGPDTLAAYPMLSASTSLVRIPQGFSAGIKIHDPAPDTVQGNDFGTSTHESDYDKIVTPRSRSIGIKIKDSDINIFPAPYDSSMTQRTIEAANRNSGPRSWSPESNMIMSEKLISLVSAADDSFDKTIVLNPISRNSKAECSCCQLCASDGSILKSFSQLDNSTETDSETLLLKSLDCKESNMIKKVPNIVNSKPKLSCGGVYVHSYKDKQESEDIVYQGKWQRCRPKSGRKRTPNTILAKKIYESGNRRQKETVKDKNFNPRDKISIKKMEKKELKVDNKKPLQRNGSILQKVKQEEVTENKRNNSGRQLVKTDKGISSTLRLNRQVINVTKVASKIGMSSITSKNNKSAYTTKKPQLTAVIGGKKEGCTQKLKKNYIPLYMRKRNEMSEKNRLNESMSSVDFDLDQKETVTKDVPIITVKNDVIKKDLLQFQGQITENTYLVFRNENPENCNPSKDQLILNPTNEDNIMQNGNFIKRTRSHQSLNSSTCSSPNSIVTVRAVNTKSKNLTHHRHSASSHRSSLNTSESDNPTPTKTKKTIKRCKTAKRTENNRDTNNKENIPETTENFSSKESENVAKSPFVGQHICITQMKADLSTPLMTSKHKTPRSNKSNIKIPTPEDTIDKKRSLSASVSRKRSRTSSINSVIPNKDTSKSSSISTNMVYDLNTQDSNNVISSDDTVKSLENNDDRKLSLQSTNESNNITHDVKQVIGDLLNSINLPSKITRSDLISGSVHLNSDDVNHSADLNDSFNSFVTVTANYLNSTVVESDKENLFNSTLDTMLGNESIVSIANTRLNVTDLDLLSFKSMTSTSKDSEYFIHESEVNAAVGKVECSQGSNVAVVPVSVTDIFERKENLMQKPPGVLAIQAFSGFSLDGEPVASQQPDPIALVDSETGSLAMRPPTARQTTSEELFISGRSSESYQSCLIDDDAVVPNWLFQIISQQHSQVIEDQPMVGPQPAPMDQESMYDVNGNAIEPGIIDAVAGAGDGRGIHSDQSQDSSGRGTSLSSSDTSSSPHSEAILIDPSTYTAQIELLRDPVTSSALASANFNEDYSREEYSTNVEGAVCHTLTANSRRRPRTFSNEASDISADISSIDTDVPDSDD</sequence>
<evidence type="ECO:0000256" key="3">
    <source>
        <dbReference type="ARBA" id="ARBA00021330"/>
    </source>
</evidence>
<feature type="region of interest" description="Disordered" evidence="13">
    <location>
        <begin position="784"/>
        <end position="811"/>
    </location>
</feature>
<feature type="region of interest" description="Disordered" evidence="13">
    <location>
        <begin position="1597"/>
        <end position="1657"/>
    </location>
</feature>
<proteinExistence type="inferred from homology"/>
<keyword evidence="7" id="KW-0479">Metal-binding</keyword>
<comment type="caution">
    <text evidence="14">The sequence shown here is derived from an EMBL/GenBank/DDBJ whole genome shotgun (WGS) entry which is preliminary data.</text>
</comment>
<evidence type="ECO:0000256" key="10">
    <source>
        <dbReference type="ARBA" id="ARBA00023158"/>
    </source>
</evidence>
<evidence type="ECO:0000256" key="11">
    <source>
        <dbReference type="ARBA" id="ARBA00035025"/>
    </source>
</evidence>
<feature type="compositionally biased region" description="Basic residues" evidence="13">
    <location>
        <begin position="1534"/>
        <end position="1545"/>
    </location>
</feature>
<dbReference type="GO" id="GO:0090486">
    <property type="term" value="F:small RNA 2'-O-methyltransferase activity"/>
    <property type="evidence" value="ECO:0007669"/>
    <property type="project" value="UniProtKB-EC"/>
</dbReference>
<feature type="region of interest" description="Disordered" evidence="13">
    <location>
        <begin position="2074"/>
        <end position="2104"/>
    </location>
</feature>
<dbReference type="GO" id="GO:0046872">
    <property type="term" value="F:metal ion binding"/>
    <property type="evidence" value="ECO:0007669"/>
    <property type="project" value="UniProtKB-KW"/>
</dbReference>
<feature type="compositionally biased region" description="Low complexity" evidence="13">
    <location>
        <begin position="2085"/>
        <end position="2096"/>
    </location>
</feature>
<dbReference type="InterPro" id="IPR026610">
    <property type="entry name" value="Hen1"/>
</dbReference>
<evidence type="ECO:0000256" key="1">
    <source>
        <dbReference type="ARBA" id="ARBA00001946"/>
    </source>
</evidence>
<evidence type="ECO:0000256" key="7">
    <source>
        <dbReference type="ARBA" id="ARBA00022723"/>
    </source>
</evidence>
<comment type="cofactor">
    <cofactor evidence="1">
        <name>Mg(2+)</name>
        <dbReference type="ChEBI" id="CHEBI:18420"/>
    </cofactor>
</comment>
<organism evidence="14 15">
    <name type="scientific">Arctia plantaginis</name>
    <name type="common">Wood tiger moth</name>
    <name type="synonym">Phalaena plantaginis</name>
    <dbReference type="NCBI Taxonomy" id="874455"/>
    <lineage>
        <taxon>Eukaryota</taxon>
        <taxon>Metazoa</taxon>
        <taxon>Ecdysozoa</taxon>
        <taxon>Arthropoda</taxon>
        <taxon>Hexapoda</taxon>
        <taxon>Insecta</taxon>
        <taxon>Pterygota</taxon>
        <taxon>Neoptera</taxon>
        <taxon>Endopterygota</taxon>
        <taxon>Lepidoptera</taxon>
        <taxon>Glossata</taxon>
        <taxon>Ditrysia</taxon>
        <taxon>Noctuoidea</taxon>
        <taxon>Erebidae</taxon>
        <taxon>Arctiinae</taxon>
        <taxon>Arctia</taxon>
    </lineage>
</organism>
<dbReference type="GO" id="GO:0034587">
    <property type="term" value="P:piRNA processing"/>
    <property type="evidence" value="ECO:0007669"/>
    <property type="project" value="TreeGrafter"/>
</dbReference>
<accession>A0A8S1B3W4</accession>
<dbReference type="GO" id="GO:0005737">
    <property type="term" value="C:cytoplasm"/>
    <property type="evidence" value="ECO:0007669"/>
    <property type="project" value="TreeGrafter"/>
</dbReference>
<evidence type="ECO:0000256" key="2">
    <source>
        <dbReference type="ARBA" id="ARBA00009026"/>
    </source>
</evidence>
<dbReference type="GO" id="GO:0030422">
    <property type="term" value="P:siRNA processing"/>
    <property type="evidence" value="ECO:0007669"/>
    <property type="project" value="TreeGrafter"/>
</dbReference>
<dbReference type="InterPro" id="IPR029063">
    <property type="entry name" value="SAM-dependent_MTases_sf"/>
</dbReference>
<feature type="region of interest" description="Disordered" evidence="13">
    <location>
        <begin position="1505"/>
        <end position="1575"/>
    </location>
</feature>
<name>A0A8S1B3W4_ARCPL</name>
<feature type="compositionally biased region" description="Low complexity" evidence="13">
    <location>
        <begin position="1997"/>
        <end position="2018"/>
    </location>
</feature>
<evidence type="ECO:0000256" key="5">
    <source>
        <dbReference type="ARBA" id="ARBA00022679"/>
    </source>
</evidence>
<dbReference type="Proteomes" id="UP000494256">
    <property type="component" value="Unassembled WGS sequence"/>
</dbReference>
<dbReference type="PANTHER" id="PTHR21404">
    <property type="entry name" value="HEN1"/>
    <property type="match status" value="1"/>
</dbReference>
<evidence type="ECO:0000256" key="6">
    <source>
        <dbReference type="ARBA" id="ARBA00022691"/>
    </source>
</evidence>
<dbReference type="GO" id="GO:0001510">
    <property type="term" value="P:RNA methylation"/>
    <property type="evidence" value="ECO:0007669"/>
    <property type="project" value="InterPro"/>
</dbReference>
<keyword evidence="5" id="KW-0808">Transferase</keyword>
<evidence type="ECO:0000256" key="4">
    <source>
        <dbReference type="ARBA" id="ARBA00022603"/>
    </source>
</evidence>